<keyword evidence="2" id="KW-1185">Reference proteome</keyword>
<evidence type="ECO:0000313" key="1">
    <source>
        <dbReference type="EMBL" id="KAK8208018.1"/>
    </source>
</evidence>
<protein>
    <submittedName>
        <fullName evidence="1">Uncharacterized protein</fullName>
    </submittedName>
</protein>
<gene>
    <name evidence="1" type="ORF">M8818_004056</name>
</gene>
<organism evidence="1 2">
    <name type="scientific">Zalaria obscura</name>
    <dbReference type="NCBI Taxonomy" id="2024903"/>
    <lineage>
        <taxon>Eukaryota</taxon>
        <taxon>Fungi</taxon>
        <taxon>Dikarya</taxon>
        <taxon>Ascomycota</taxon>
        <taxon>Pezizomycotina</taxon>
        <taxon>Dothideomycetes</taxon>
        <taxon>Dothideomycetidae</taxon>
        <taxon>Dothideales</taxon>
        <taxon>Zalariaceae</taxon>
        <taxon>Zalaria</taxon>
    </lineage>
</organism>
<dbReference type="Proteomes" id="UP001320706">
    <property type="component" value="Unassembled WGS sequence"/>
</dbReference>
<proteinExistence type="predicted"/>
<reference evidence="1" key="1">
    <citation type="submission" date="2024-02" db="EMBL/GenBank/DDBJ databases">
        <title>Metagenome Assembled Genome of Zalaria obscura JY119.</title>
        <authorList>
            <person name="Vighnesh L."/>
            <person name="Jagadeeshwari U."/>
            <person name="Venkata Ramana C."/>
            <person name="Sasikala C."/>
        </authorList>
    </citation>
    <scope>NUCLEOTIDE SEQUENCE</scope>
    <source>
        <strain evidence="1">JY119</strain>
    </source>
</reference>
<accession>A0ACC3SEL0</accession>
<evidence type="ECO:0000313" key="2">
    <source>
        <dbReference type="Proteomes" id="UP001320706"/>
    </source>
</evidence>
<comment type="caution">
    <text evidence="1">The sequence shown here is derived from an EMBL/GenBank/DDBJ whole genome shotgun (WGS) entry which is preliminary data.</text>
</comment>
<dbReference type="EMBL" id="JAMKPW020000019">
    <property type="protein sequence ID" value="KAK8208018.1"/>
    <property type="molecule type" value="Genomic_DNA"/>
</dbReference>
<name>A0ACC3SEL0_9PEZI</name>
<sequence length="154" mass="16947">MQTSGYGGSLHGVSCQDSRRLGGNGCFGVSLRTRRLQIQIVPDWNTDSTIHYAPSAPVVYERQLESSKLGESRAHACCCNPQNNQGCPTGASEPRLYQRGYQVLDGSIPSEELSQAATVQPVCPCFRLKEDHAHGRFKPEGFITSQIPNRRLRA</sequence>